<name>A0ABU6HD80_9RHOB</name>
<gene>
    <name evidence="1" type="ORF">VK792_01470</name>
</gene>
<evidence type="ECO:0000313" key="2">
    <source>
        <dbReference type="Proteomes" id="UP001348149"/>
    </source>
</evidence>
<proteinExistence type="predicted"/>
<sequence>MLILGWERFNMLRFTQPDDAARVLRQSQHFITPDRMRFAPVRLLRELSLGKPFPVAEKDSTAFAGLRGQLEASGWRVLRDGDDGFDAIFDYWTKDCLSFGADNGPRNWSGTEPRKDRQFVVPA</sequence>
<dbReference type="EMBL" id="JAYLLH010000002">
    <property type="protein sequence ID" value="MEC3859941.1"/>
    <property type="molecule type" value="Genomic_DNA"/>
</dbReference>
<dbReference type="RefSeq" id="WP_326295528.1">
    <property type="nucleotide sequence ID" value="NZ_JAYLLH010000002.1"/>
</dbReference>
<accession>A0ABU6HD80</accession>
<organism evidence="1 2">
    <name type="scientific">Mesobacterium hydrothermale</name>
    <dbReference type="NCBI Taxonomy" id="3111907"/>
    <lineage>
        <taxon>Bacteria</taxon>
        <taxon>Pseudomonadati</taxon>
        <taxon>Pseudomonadota</taxon>
        <taxon>Alphaproteobacteria</taxon>
        <taxon>Rhodobacterales</taxon>
        <taxon>Roseobacteraceae</taxon>
        <taxon>Mesobacterium</taxon>
    </lineage>
</organism>
<reference evidence="1 2" key="1">
    <citation type="submission" date="2024-01" db="EMBL/GenBank/DDBJ databases">
        <title>Mesobacterium rodlantinim sp. nov., isolated from shallow sea hydrothermal systems off Kueishantao Island.</title>
        <authorList>
            <person name="Su Z."/>
            <person name="Tang K."/>
        </authorList>
    </citation>
    <scope>NUCLEOTIDE SEQUENCE [LARGE SCALE GENOMIC DNA]</scope>
    <source>
        <strain evidence="1 2">TK19101</strain>
    </source>
</reference>
<comment type="caution">
    <text evidence="1">The sequence shown here is derived from an EMBL/GenBank/DDBJ whole genome shotgun (WGS) entry which is preliminary data.</text>
</comment>
<dbReference type="Proteomes" id="UP001348149">
    <property type="component" value="Unassembled WGS sequence"/>
</dbReference>
<protein>
    <submittedName>
        <fullName evidence="1">Uncharacterized protein</fullName>
    </submittedName>
</protein>
<keyword evidence="2" id="KW-1185">Reference proteome</keyword>
<evidence type="ECO:0000313" key="1">
    <source>
        <dbReference type="EMBL" id="MEC3859941.1"/>
    </source>
</evidence>